<sequence length="252" mass="28779">MVMVRALDWNIKKKIETPEEDFLNLLKNSTAVFISNYDPETMIKLNDLCHSIEGVNINFFAACDWGYYGFSFTDLGRKYKYISEEVTQKEIYAEGPSENKLKNEQPEKTYVEKYLDFVPLRQALAVKSGKAGIGITKRTSPVLILVHILFKFHQLKDRYPDSQYGDEDIELLNRLKEEVADDLAYSKSSLKILEDDKFHHHVYGELSPVSAIIGGALGQDMIRSITHQDAPIRNFFLFNGLRLSGTVESIGK</sequence>
<dbReference type="EnsemblMetazoa" id="tetur17g02650.1">
    <property type="protein sequence ID" value="tetur17g02650.1"/>
    <property type="gene ID" value="tetur17g02650"/>
</dbReference>
<dbReference type="EMBL" id="CAEY01000344">
    <property type="status" value="NOT_ANNOTATED_CDS"/>
    <property type="molecule type" value="Genomic_DNA"/>
</dbReference>
<proteinExistence type="predicted"/>
<organism evidence="1 2">
    <name type="scientific">Tetranychus urticae</name>
    <name type="common">Two-spotted spider mite</name>
    <dbReference type="NCBI Taxonomy" id="32264"/>
    <lineage>
        <taxon>Eukaryota</taxon>
        <taxon>Metazoa</taxon>
        <taxon>Ecdysozoa</taxon>
        <taxon>Arthropoda</taxon>
        <taxon>Chelicerata</taxon>
        <taxon>Arachnida</taxon>
        <taxon>Acari</taxon>
        <taxon>Acariformes</taxon>
        <taxon>Trombidiformes</taxon>
        <taxon>Prostigmata</taxon>
        <taxon>Eleutherengona</taxon>
        <taxon>Raphignathae</taxon>
        <taxon>Tetranychoidea</taxon>
        <taxon>Tetranychidae</taxon>
        <taxon>Tetranychus</taxon>
    </lineage>
</organism>
<evidence type="ECO:0000313" key="2">
    <source>
        <dbReference type="Proteomes" id="UP000015104"/>
    </source>
</evidence>
<evidence type="ECO:0008006" key="3">
    <source>
        <dbReference type="Google" id="ProtNLM"/>
    </source>
</evidence>
<accession>T1KQ29</accession>
<dbReference type="AlphaFoldDB" id="T1KQ29"/>
<dbReference type="SUPFAM" id="SSF69572">
    <property type="entry name" value="Activating enzymes of the ubiquitin-like proteins"/>
    <property type="match status" value="1"/>
</dbReference>
<reference evidence="1" key="2">
    <citation type="submission" date="2015-06" db="UniProtKB">
        <authorList>
            <consortium name="EnsemblMetazoa"/>
        </authorList>
    </citation>
    <scope>IDENTIFICATION</scope>
</reference>
<reference evidence="2" key="1">
    <citation type="submission" date="2011-08" db="EMBL/GenBank/DDBJ databases">
        <authorList>
            <person name="Rombauts S."/>
        </authorList>
    </citation>
    <scope>NUCLEOTIDE SEQUENCE</scope>
    <source>
        <strain evidence="2">London</strain>
    </source>
</reference>
<dbReference type="STRING" id="32264.T1KQ29"/>
<dbReference type="Proteomes" id="UP000015104">
    <property type="component" value="Unassembled WGS sequence"/>
</dbReference>
<dbReference type="Gene3D" id="3.40.50.720">
    <property type="entry name" value="NAD(P)-binding Rossmann-like Domain"/>
    <property type="match status" value="1"/>
</dbReference>
<protein>
    <recommendedName>
        <fullName evidence="3">THIF-type NAD/FAD binding fold domain-containing protein</fullName>
    </recommendedName>
</protein>
<dbReference type="GO" id="GO:0008641">
    <property type="term" value="F:ubiquitin-like modifier activating enzyme activity"/>
    <property type="evidence" value="ECO:0007669"/>
    <property type="project" value="InterPro"/>
</dbReference>
<dbReference type="eggNOG" id="KOG2014">
    <property type="taxonomic scope" value="Eukaryota"/>
</dbReference>
<evidence type="ECO:0000313" key="1">
    <source>
        <dbReference type="EnsemblMetazoa" id="tetur17g02650.1"/>
    </source>
</evidence>
<keyword evidence="2" id="KW-1185">Reference proteome</keyword>
<dbReference type="InterPro" id="IPR035985">
    <property type="entry name" value="Ubiquitin-activating_enz"/>
</dbReference>
<name>T1KQ29_TETUR</name>
<dbReference type="HOGENOM" id="CLU_1103983_0_0_1"/>